<evidence type="ECO:0000313" key="3">
    <source>
        <dbReference type="Proteomes" id="UP000199048"/>
    </source>
</evidence>
<accession>A0A1I4HEX8</accession>
<evidence type="ECO:0000259" key="1">
    <source>
        <dbReference type="Pfam" id="PF21834"/>
    </source>
</evidence>
<keyword evidence="3" id="KW-1185">Reference proteome</keyword>
<organism evidence="2 3">
    <name type="scientific">Methylobacterium pseudosasicola</name>
    <dbReference type="NCBI Taxonomy" id="582667"/>
    <lineage>
        <taxon>Bacteria</taxon>
        <taxon>Pseudomonadati</taxon>
        <taxon>Pseudomonadota</taxon>
        <taxon>Alphaproteobacteria</taxon>
        <taxon>Hyphomicrobiales</taxon>
        <taxon>Methylobacteriaceae</taxon>
        <taxon>Methylobacterium</taxon>
    </lineage>
</organism>
<dbReference type="InterPro" id="IPR054189">
    <property type="entry name" value="DUF6894"/>
</dbReference>
<dbReference type="EMBL" id="FOTK01000004">
    <property type="protein sequence ID" value="SFL40300.1"/>
    <property type="molecule type" value="Genomic_DNA"/>
</dbReference>
<dbReference type="Proteomes" id="UP000199048">
    <property type="component" value="Unassembled WGS sequence"/>
</dbReference>
<sequence length="79" mass="8619">MPIRFYFDVENGRETIRDHEGVDATDLAEALTEARSVIREMAEEVCADDPDTAWTLVVRDATGAVVARLPIKPSSISGA</sequence>
<gene>
    <name evidence="2" type="ORF">SAMN05192568_1004185</name>
</gene>
<protein>
    <recommendedName>
        <fullName evidence="1">DUF6894 domain-containing protein</fullName>
    </recommendedName>
</protein>
<dbReference type="AlphaFoldDB" id="A0A1I4HEX8"/>
<name>A0A1I4HEX8_9HYPH</name>
<proteinExistence type="predicted"/>
<feature type="domain" description="DUF6894" evidence="1">
    <location>
        <begin position="4"/>
        <end position="71"/>
    </location>
</feature>
<reference evidence="3" key="1">
    <citation type="submission" date="2016-10" db="EMBL/GenBank/DDBJ databases">
        <authorList>
            <person name="Varghese N."/>
            <person name="Submissions S."/>
        </authorList>
    </citation>
    <scope>NUCLEOTIDE SEQUENCE [LARGE SCALE GENOMIC DNA]</scope>
    <source>
        <strain evidence="3">BL36</strain>
    </source>
</reference>
<dbReference type="OrthoDB" id="8020998at2"/>
<dbReference type="RefSeq" id="WP_092038150.1">
    <property type="nucleotide sequence ID" value="NZ_FOTK01000004.1"/>
</dbReference>
<evidence type="ECO:0000313" key="2">
    <source>
        <dbReference type="EMBL" id="SFL40300.1"/>
    </source>
</evidence>
<dbReference type="Pfam" id="PF21834">
    <property type="entry name" value="DUF6894"/>
    <property type="match status" value="1"/>
</dbReference>